<evidence type="ECO:0000256" key="1">
    <source>
        <dbReference type="SAM" id="Phobius"/>
    </source>
</evidence>
<accession>A0A921FCG8</accession>
<reference evidence="2" key="1">
    <citation type="journal article" date="2021" name="PeerJ">
        <title>Extensive microbial diversity within the chicken gut microbiome revealed by metagenomics and culture.</title>
        <authorList>
            <person name="Gilroy R."/>
            <person name="Ravi A."/>
            <person name="Getino M."/>
            <person name="Pursley I."/>
            <person name="Horton D.L."/>
            <person name="Alikhan N.F."/>
            <person name="Baker D."/>
            <person name="Gharbi K."/>
            <person name="Hall N."/>
            <person name="Watson M."/>
            <person name="Adriaenssens E.M."/>
            <person name="Foster-Nyarko E."/>
            <person name="Jarju S."/>
            <person name="Secka A."/>
            <person name="Antonio M."/>
            <person name="Oren A."/>
            <person name="Chaudhuri R.R."/>
            <person name="La Ragione R."/>
            <person name="Hildebrand F."/>
            <person name="Pallen M.J."/>
        </authorList>
    </citation>
    <scope>NUCLEOTIDE SEQUENCE</scope>
    <source>
        <strain evidence="2">CHK165-8395</strain>
    </source>
</reference>
<keyword evidence="1" id="KW-0472">Membrane</keyword>
<feature type="transmembrane region" description="Helical" evidence="1">
    <location>
        <begin position="100"/>
        <end position="119"/>
    </location>
</feature>
<organism evidence="2 3">
    <name type="scientific">Phocaeicola coprocola</name>
    <dbReference type="NCBI Taxonomy" id="310298"/>
    <lineage>
        <taxon>Bacteria</taxon>
        <taxon>Pseudomonadati</taxon>
        <taxon>Bacteroidota</taxon>
        <taxon>Bacteroidia</taxon>
        <taxon>Bacteroidales</taxon>
        <taxon>Bacteroidaceae</taxon>
        <taxon>Phocaeicola</taxon>
    </lineage>
</organism>
<dbReference type="Proteomes" id="UP000718012">
    <property type="component" value="Unassembled WGS sequence"/>
</dbReference>
<comment type="caution">
    <text evidence="2">The sequence shown here is derived from an EMBL/GenBank/DDBJ whole genome shotgun (WGS) entry which is preliminary data.</text>
</comment>
<name>A0A921FCG8_9BACT</name>
<gene>
    <name evidence="2" type="ORF">K8U81_04955</name>
</gene>
<feature type="transmembrane region" description="Helical" evidence="1">
    <location>
        <begin position="173"/>
        <end position="194"/>
    </location>
</feature>
<sequence>MENPVNYASLIQLAVTFNFVFVVFRYQSEDKAKMLIDTLIEKWKEQFQEETNALFIAIQEMVNNKFSVFIENPVIKKYHDELKSNYKSFNKLISWYPRYLPRYCLMSGLYSLILLVLLAELNFKDPLYKAWQLFLGILVICQILYIAYYILLETITAFQEKKQLYEQKYMQQLIIFAGIIFMGYTAASCGLEIVDSKNLFYFSLILAFSPFLITFIYIIIFGIICIWKLHNFISQIKAFRSDFNKVVTQSQTGTYEYITQNKAESFEFYIPETKNTLNSDREEKQ</sequence>
<feature type="transmembrane region" description="Helical" evidence="1">
    <location>
        <begin position="131"/>
        <end position="152"/>
    </location>
</feature>
<reference evidence="2" key="2">
    <citation type="submission" date="2021-09" db="EMBL/GenBank/DDBJ databases">
        <authorList>
            <person name="Gilroy R."/>
        </authorList>
    </citation>
    <scope>NUCLEOTIDE SEQUENCE</scope>
    <source>
        <strain evidence="2">CHK165-8395</strain>
    </source>
</reference>
<feature type="transmembrane region" description="Helical" evidence="1">
    <location>
        <begin position="200"/>
        <end position="227"/>
    </location>
</feature>
<feature type="transmembrane region" description="Helical" evidence="1">
    <location>
        <begin position="6"/>
        <end position="24"/>
    </location>
</feature>
<keyword evidence="1" id="KW-0812">Transmembrane</keyword>
<proteinExistence type="predicted"/>
<dbReference type="EMBL" id="DYXD01000110">
    <property type="protein sequence ID" value="HJF07531.1"/>
    <property type="molecule type" value="Genomic_DNA"/>
</dbReference>
<evidence type="ECO:0000313" key="2">
    <source>
        <dbReference type="EMBL" id="HJF07531.1"/>
    </source>
</evidence>
<evidence type="ECO:0000313" key="3">
    <source>
        <dbReference type="Proteomes" id="UP000718012"/>
    </source>
</evidence>
<evidence type="ECO:0008006" key="4">
    <source>
        <dbReference type="Google" id="ProtNLM"/>
    </source>
</evidence>
<protein>
    <recommendedName>
        <fullName evidence="4">Transmembrane protein</fullName>
    </recommendedName>
</protein>
<dbReference type="AlphaFoldDB" id="A0A921FCG8"/>
<keyword evidence="1" id="KW-1133">Transmembrane helix</keyword>